<evidence type="ECO:0000256" key="1">
    <source>
        <dbReference type="ARBA" id="ARBA00001255"/>
    </source>
</evidence>
<dbReference type="RefSeq" id="WP_185670784.1">
    <property type="nucleotide sequence ID" value="NZ_JACJVP010000032.1"/>
</dbReference>
<organism evidence="8 9">
    <name type="scientific">Cohnella nanjingensis</name>
    <dbReference type="NCBI Taxonomy" id="1387779"/>
    <lineage>
        <taxon>Bacteria</taxon>
        <taxon>Bacillati</taxon>
        <taxon>Bacillota</taxon>
        <taxon>Bacilli</taxon>
        <taxon>Bacillales</taxon>
        <taxon>Paenibacillaceae</taxon>
        <taxon>Cohnella</taxon>
    </lineage>
</organism>
<protein>
    <submittedName>
        <fullName evidence="8">Right-handed parallel beta-helix repeat-containing protein</fullName>
    </submittedName>
</protein>
<evidence type="ECO:0000256" key="4">
    <source>
        <dbReference type="ARBA" id="ARBA00022801"/>
    </source>
</evidence>
<dbReference type="SUPFAM" id="SSF51126">
    <property type="entry name" value="Pectin lyase-like"/>
    <property type="match status" value="1"/>
</dbReference>
<gene>
    <name evidence="8" type="ORF">H7C19_19805</name>
</gene>
<evidence type="ECO:0000256" key="3">
    <source>
        <dbReference type="ARBA" id="ARBA00022737"/>
    </source>
</evidence>
<comment type="caution">
    <text evidence="8">The sequence shown here is derived from an EMBL/GenBank/DDBJ whole genome shotgun (WGS) entry which is preliminary data.</text>
</comment>
<comment type="catalytic activity">
    <reaction evidence="2">
        <text>Hydrolysis of terminal, non-reducing branched (1-&gt;3)-alpha-D-galactosidic residues, producing free D-galactose.</text>
        <dbReference type="EC" id="3.2.1.n1"/>
    </reaction>
</comment>
<evidence type="ECO:0000256" key="6">
    <source>
        <dbReference type="SAM" id="MobiDB-lite"/>
    </source>
</evidence>
<dbReference type="AlphaFoldDB" id="A0A7X0RSJ8"/>
<keyword evidence="5" id="KW-0326">Glycosidase</keyword>
<dbReference type="InterPro" id="IPR011050">
    <property type="entry name" value="Pectin_lyase_fold/virulence"/>
</dbReference>
<keyword evidence="4" id="KW-0378">Hydrolase</keyword>
<dbReference type="Pfam" id="PF23764">
    <property type="entry name" value="Beta-barrel_GLAA-B_II"/>
    <property type="match status" value="1"/>
</dbReference>
<name>A0A7X0RSJ8_9BACL</name>
<dbReference type="InterPro" id="IPR012334">
    <property type="entry name" value="Pectin_lyas_fold"/>
</dbReference>
<dbReference type="EMBL" id="JACJVP010000032">
    <property type="protein sequence ID" value="MBB6672929.1"/>
    <property type="molecule type" value="Genomic_DNA"/>
</dbReference>
<feature type="region of interest" description="Disordered" evidence="6">
    <location>
        <begin position="1"/>
        <end position="23"/>
    </location>
</feature>
<reference evidence="8 9" key="1">
    <citation type="submission" date="2020-08" db="EMBL/GenBank/DDBJ databases">
        <title>Cohnella phylogeny.</title>
        <authorList>
            <person name="Dunlap C."/>
        </authorList>
    </citation>
    <scope>NUCLEOTIDE SEQUENCE [LARGE SCALE GENOMIC DNA]</scope>
    <source>
        <strain evidence="8 9">DSM 28246</strain>
    </source>
</reference>
<evidence type="ECO:0000259" key="7">
    <source>
        <dbReference type="Pfam" id="PF23764"/>
    </source>
</evidence>
<proteinExistence type="predicted"/>
<sequence>MNETSTIINVADYGARPDSREDAGPAMRKAIEAAARATGPVVLRCEPGRYDFYPGGAERIPYPVTNTASEQEHPNIEKTIGIRFKGLRGVSLDGNGALFVYHGKMTMLVIDACDDVGIRNVRFNYERPTVAEMRVEACGDGYLDVRVHPDSRYEIEDGRLVWIGDGWRFGSGPMQICDPVADTTRRIDNFLEGDIAAEPLGPSRVRFRFGTGPMPEAGVGLVYQARDGIRDQVGALIANSRNVRWTDVGVHFAHGLGIVCQFSENVTIERLDMTPRPETGRTVAAFADCVHVSGCRGAIRIADSTFAGAHDDAINVHGTYLRIVGQSAPDEITVRFMHPQTYGFAAFFPGDRIEYVRAASLRTFGEAVVVEAESIGPREMSLKLDRPLPGDLRADDVVENVTWTPEVYVTGNRISRIPTRGVLVTTRRRTRIEGNRFERTPMSAVLVACDAGSWFESGRTEEIAVRGNTFVECGGAKHPVLAVHPEVGEGELRAASPVHARFAAEGNTFELRDGPALGARSVGSLTFSNNRIVRLGGSGGGAVAIELDACGIAEIAGNRLEGEARAGTIAVRRMKPERVSLEAGQRLEAAYDKAEAE</sequence>
<dbReference type="GO" id="GO:0004557">
    <property type="term" value="F:alpha-galactosidase activity"/>
    <property type="evidence" value="ECO:0007669"/>
    <property type="project" value="UniProtKB-EC"/>
</dbReference>
<keyword evidence="9" id="KW-1185">Reference proteome</keyword>
<dbReference type="InterPro" id="IPR056441">
    <property type="entry name" value="Beta-barrel_GLAA-B_II"/>
</dbReference>
<dbReference type="Proteomes" id="UP000547209">
    <property type="component" value="Unassembled WGS sequence"/>
</dbReference>
<accession>A0A7X0RSJ8</accession>
<comment type="catalytic activity">
    <reaction evidence="1">
        <text>Hydrolysis of terminal, non-reducing alpha-D-galactose residues in alpha-D-galactosides, including galactose oligosaccharides, galactomannans and galactolipids.</text>
        <dbReference type="EC" id="3.2.1.22"/>
    </reaction>
</comment>
<evidence type="ECO:0000256" key="2">
    <source>
        <dbReference type="ARBA" id="ARBA00001271"/>
    </source>
</evidence>
<feature type="domain" description="GLAA-B beta-barrel" evidence="7">
    <location>
        <begin position="331"/>
        <end position="398"/>
    </location>
</feature>
<keyword evidence="3" id="KW-0677">Repeat</keyword>
<evidence type="ECO:0000256" key="5">
    <source>
        <dbReference type="ARBA" id="ARBA00023295"/>
    </source>
</evidence>
<dbReference type="Gene3D" id="2.160.20.10">
    <property type="entry name" value="Single-stranded right-handed beta-helix, Pectin lyase-like"/>
    <property type="match status" value="2"/>
</dbReference>
<evidence type="ECO:0000313" key="9">
    <source>
        <dbReference type="Proteomes" id="UP000547209"/>
    </source>
</evidence>
<evidence type="ECO:0000313" key="8">
    <source>
        <dbReference type="EMBL" id="MBB6672929.1"/>
    </source>
</evidence>